<dbReference type="PANTHER" id="PTHR24096">
    <property type="entry name" value="LONG-CHAIN-FATTY-ACID--COA LIGASE"/>
    <property type="match status" value="1"/>
</dbReference>
<dbReference type="GO" id="GO:0016405">
    <property type="term" value="F:CoA-ligase activity"/>
    <property type="evidence" value="ECO:0007669"/>
    <property type="project" value="TreeGrafter"/>
</dbReference>
<reference evidence="3" key="2">
    <citation type="submission" date="2021-10" db="EMBL/GenBank/DDBJ databases">
        <title>Phylogenomics reveals ancestral predisposition of the termite-cultivated fungus Termitomyces towards a domesticated lifestyle.</title>
        <authorList>
            <person name="Auxier B."/>
            <person name="Grum-Grzhimaylo A."/>
            <person name="Cardenas M.E."/>
            <person name="Lodge J.D."/>
            <person name="Laessoe T."/>
            <person name="Pedersen O."/>
            <person name="Smith M.E."/>
            <person name="Kuyper T.W."/>
            <person name="Franco-Molano E.A."/>
            <person name="Baroni T.J."/>
            <person name="Aanen D.K."/>
        </authorList>
    </citation>
    <scope>NUCLEOTIDE SEQUENCE</scope>
    <source>
        <strain evidence="3">AP01</strain>
        <tissue evidence="3">Mycelium</tissue>
    </source>
</reference>
<dbReference type="SUPFAM" id="SSF56801">
    <property type="entry name" value="Acetyl-CoA synthetase-like"/>
    <property type="match status" value="1"/>
</dbReference>
<dbReference type="Gene3D" id="3.40.50.980">
    <property type="match status" value="2"/>
</dbReference>
<comment type="caution">
    <text evidence="3">The sequence shown here is derived from an EMBL/GenBank/DDBJ whole genome shotgun (WGS) entry which is preliminary data.</text>
</comment>
<sequence length="243" mass="26829">MTEFRSIAGPLPPIPDDLTIPQFIFGTHATRPHRAEAIPWLINADTGRAVRQAEMLQRTHGLANAMSSRWNITNPAYKTDELVHQLRTTKAALLITHPAFLDTAQAAAKEVGLSEDRIVFFEPVSSPTPHTNLEELINHGISTPRTYTERRFKAGEAKTTVAFLSFSSGTTGKPKAVAIPHYSVVSNVIQMTTHYKLNDPAQKSKHFIPGDVGIAVLPFFHIYGLVVNLHFLLFAGVSVKQEN</sequence>
<keyword evidence="4" id="KW-1185">Reference proteome</keyword>
<evidence type="ECO:0000256" key="1">
    <source>
        <dbReference type="SAM" id="Phobius"/>
    </source>
</evidence>
<dbReference type="PANTHER" id="PTHR24096:SF422">
    <property type="entry name" value="BCDNA.GH02901"/>
    <property type="match status" value="1"/>
</dbReference>
<dbReference type="Proteomes" id="UP000775547">
    <property type="component" value="Unassembled WGS sequence"/>
</dbReference>
<protein>
    <recommendedName>
        <fullName evidence="2">AMP-dependent synthetase/ligase domain-containing protein</fullName>
    </recommendedName>
</protein>
<proteinExistence type="predicted"/>
<dbReference type="EMBL" id="JABCKV010000008">
    <property type="protein sequence ID" value="KAG5647553.1"/>
    <property type="molecule type" value="Genomic_DNA"/>
</dbReference>
<feature type="transmembrane region" description="Helical" evidence="1">
    <location>
        <begin position="212"/>
        <end position="237"/>
    </location>
</feature>
<dbReference type="InterPro" id="IPR000873">
    <property type="entry name" value="AMP-dep_synth/lig_dom"/>
</dbReference>
<dbReference type="Pfam" id="PF00501">
    <property type="entry name" value="AMP-binding"/>
    <property type="match status" value="1"/>
</dbReference>
<keyword evidence="1" id="KW-0812">Transmembrane</keyword>
<dbReference type="AlphaFoldDB" id="A0A9P7GF68"/>
<accession>A0A9P7GF68</accession>
<evidence type="ECO:0000313" key="4">
    <source>
        <dbReference type="Proteomes" id="UP000775547"/>
    </source>
</evidence>
<feature type="domain" description="AMP-dependent synthetase/ligase" evidence="2">
    <location>
        <begin position="72"/>
        <end position="239"/>
    </location>
</feature>
<reference evidence="3" key="1">
    <citation type="submission" date="2020-07" db="EMBL/GenBank/DDBJ databases">
        <authorList>
            <person name="Nieuwenhuis M."/>
            <person name="Van De Peppel L.J.J."/>
        </authorList>
    </citation>
    <scope>NUCLEOTIDE SEQUENCE</scope>
    <source>
        <strain evidence="3">AP01</strain>
        <tissue evidence="3">Mycelium</tissue>
    </source>
</reference>
<organism evidence="3 4">
    <name type="scientific">Asterophora parasitica</name>
    <dbReference type="NCBI Taxonomy" id="117018"/>
    <lineage>
        <taxon>Eukaryota</taxon>
        <taxon>Fungi</taxon>
        <taxon>Dikarya</taxon>
        <taxon>Basidiomycota</taxon>
        <taxon>Agaricomycotina</taxon>
        <taxon>Agaricomycetes</taxon>
        <taxon>Agaricomycetidae</taxon>
        <taxon>Agaricales</taxon>
        <taxon>Tricholomatineae</taxon>
        <taxon>Lyophyllaceae</taxon>
        <taxon>Asterophora</taxon>
    </lineage>
</organism>
<dbReference type="OrthoDB" id="6509636at2759"/>
<dbReference type="InterPro" id="IPR020845">
    <property type="entry name" value="AMP-binding_CS"/>
</dbReference>
<gene>
    <name evidence="3" type="ORF">DXG03_008906</name>
</gene>
<evidence type="ECO:0000259" key="2">
    <source>
        <dbReference type="Pfam" id="PF00501"/>
    </source>
</evidence>
<dbReference type="PROSITE" id="PS00455">
    <property type="entry name" value="AMP_BINDING"/>
    <property type="match status" value="1"/>
</dbReference>
<evidence type="ECO:0000313" key="3">
    <source>
        <dbReference type="EMBL" id="KAG5647553.1"/>
    </source>
</evidence>
<name>A0A9P7GF68_9AGAR</name>
<keyword evidence="1" id="KW-1133">Transmembrane helix</keyword>
<keyword evidence="1" id="KW-0472">Membrane</keyword>